<evidence type="ECO:0000313" key="1">
    <source>
        <dbReference type="EMBL" id="ODA66151.1"/>
    </source>
</evidence>
<organism evidence="1 2">
    <name type="scientific">Methyloligella halotolerans</name>
    <dbReference type="NCBI Taxonomy" id="1177755"/>
    <lineage>
        <taxon>Bacteria</taxon>
        <taxon>Pseudomonadati</taxon>
        <taxon>Pseudomonadota</taxon>
        <taxon>Alphaproteobacteria</taxon>
        <taxon>Hyphomicrobiales</taxon>
        <taxon>Hyphomicrobiaceae</taxon>
        <taxon>Methyloligella</taxon>
    </lineage>
</organism>
<proteinExistence type="predicted"/>
<accession>A0A1E2RVA5</accession>
<dbReference type="Proteomes" id="UP000095087">
    <property type="component" value="Unassembled WGS sequence"/>
</dbReference>
<evidence type="ECO:0000313" key="2">
    <source>
        <dbReference type="Proteomes" id="UP000095087"/>
    </source>
</evidence>
<name>A0A1E2RVA5_9HYPH</name>
<dbReference type="EMBL" id="MASI01000010">
    <property type="protein sequence ID" value="ODA66151.1"/>
    <property type="molecule type" value="Genomic_DNA"/>
</dbReference>
<gene>
    <name evidence="1" type="ORF">A7A08_03004</name>
</gene>
<dbReference type="STRING" id="1177755.A7A08_03004"/>
<dbReference type="AlphaFoldDB" id="A0A1E2RVA5"/>
<sequence>MRRVQTAPENRESETVRFSAEQARLANELSMRLTIWGKANPEVLFREYLSVAMVNDPELRNKSEEFLSRVYERASADRMKPIIQELLVALNALRRTKPDVFQQMIAVLVKSYPVLGSSLPGREYNPKWETQRHAEHKSNLMLLVSRCPVLFAEAYFELVRRFMPELNDASSNDQLRHFERLASKQENWRSLRETVYEGLNSWIRQDPKGCRQFRREVEFMRLSVCAAEEAGRREKRPRWVSDR</sequence>
<reference evidence="1 2" key="1">
    <citation type="submission" date="2016-07" db="EMBL/GenBank/DDBJ databases">
        <title>Draft genome sequence of Methyloligella halotolerans C2T (VKM B-2706T=CCUG 61687T=DSM 25045T), a halotolerant polyhydroxybutyrate accumulating methylotroph.</title>
        <authorList>
            <person name="Vasilenko O.V."/>
            <person name="Doronina N.V."/>
            <person name="Poroshina M.N."/>
            <person name="Tarlachkov S.V."/>
            <person name="Trotsenko Y.A."/>
        </authorList>
    </citation>
    <scope>NUCLEOTIDE SEQUENCE [LARGE SCALE GENOMIC DNA]</scope>
    <source>
        <strain evidence="1 2">VKM B-2706</strain>
    </source>
</reference>
<protein>
    <submittedName>
        <fullName evidence="1">Uncharacterized protein</fullName>
    </submittedName>
</protein>
<keyword evidence="2" id="KW-1185">Reference proteome</keyword>
<comment type="caution">
    <text evidence="1">The sequence shown here is derived from an EMBL/GenBank/DDBJ whole genome shotgun (WGS) entry which is preliminary data.</text>
</comment>